<protein>
    <recommendedName>
        <fullName evidence="11">CRM domain-containing protein</fullName>
    </recommendedName>
</protein>
<dbReference type="GO" id="GO:0003723">
    <property type="term" value="F:RNA binding"/>
    <property type="evidence" value="ECO:0007669"/>
    <property type="project" value="UniProtKB-UniRule"/>
</dbReference>
<dbReference type="InterPro" id="IPR035920">
    <property type="entry name" value="YhbY-like_sf"/>
</dbReference>
<accession>A0ABC8IV05</accession>
<dbReference type="SMART" id="SM01103">
    <property type="entry name" value="CRS1_YhbY"/>
    <property type="match status" value="1"/>
</dbReference>
<dbReference type="PROSITE" id="PS51295">
    <property type="entry name" value="CRM"/>
    <property type="match status" value="1"/>
</dbReference>
<keyword evidence="6 10" id="KW-0694">RNA-binding</keyword>
<sequence>MKSNLTNAEMTNLRKIGKTRPCHFVGRNKNHQGLAAAILKIWEKSLIAKIAVKRGIQNTNNKLMANEIKTVTGGVLLLRNNYYIVIYRGKVFLPSSVAATLAERQELTKEIQGVEERVRNRDIGATQPVEDKVPAEAGTLDEFYEAQARWGGKDNSGSC</sequence>
<keyword evidence="13" id="KW-1185">Reference proteome</keyword>
<dbReference type="FunFam" id="3.30.110.60:FF:000002">
    <property type="entry name" value="CRS2-associated factor 1, chloroplastic"/>
    <property type="match status" value="1"/>
</dbReference>
<dbReference type="PANTHER" id="PTHR31846:SF4">
    <property type="entry name" value="CRS1 _ YHBY (CRM) DOMAIN-CONTAINING PROTEIN"/>
    <property type="match status" value="1"/>
</dbReference>
<evidence type="ECO:0000256" key="6">
    <source>
        <dbReference type="ARBA" id="ARBA00022884"/>
    </source>
</evidence>
<reference evidence="12 13" key="1">
    <citation type="submission" date="2022-03" db="EMBL/GenBank/DDBJ databases">
        <authorList>
            <person name="Macdonald S."/>
            <person name="Ahmed S."/>
            <person name="Newling K."/>
        </authorList>
    </citation>
    <scope>NUCLEOTIDE SEQUENCE [LARGE SCALE GENOMIC DNA]</scope>
</reference>
<keyword evidence="3" id="KW-0934">Plastid</keyword>
<gene>
    <name evidence="12" type="ORF">ERUC_LOCUS3117</name>
</gene>
<feature type="domain" description="CRM" evidence="11">
    <location>
        <begin position="3"/>
        <end position="99"/>
    </location>
</feature>
<evidence type="ECO:0000256" key="3">
    <source>
        <dbReference type="ARBA" id="ARBA00022640"/>
    </source>
</evidence>
<evidence type="ECO:0000313" key="12">
    <source>
        <dbReference type="EMBL" id="CAH8302082.1"/>
    </source>
</evidence>
<evidence type="ECO:0000256" key="7">
    <source>
        <dbReference type="ARBA" id="ARBA00022946"/>
    </source>
</evidence>
<dbReference type="GO" id="GO:0000373">
    <property type="term" value="P:Group II intron splicing"/>
    <property type="evidence" value="ECO:0007669"/>
    <property type="project" value="UniProtKB-ARBA"/>
</dbReference>
<keyword evidence="8" id="KW-0508">mRNA splicing</keyword>
<organism evidence="12 13">
    <name type="scientific">Eruca vesicaria subsp. sativa</name>
    <name type="common">Garden rocket</name>
    <name type="synonym">Eruca sativa</name>
    <dbReference type="NCBI Taxonomy" id="29727"/>
    <lineage>
        <taxon>Eukaryota</taxon>
        <taxon>Viridiplantae</taxon>
        <taxon>Streptophyta</taxon>
        <taxon>Embryophyta</taxon>
        <taxon>Tracheophyta</taxon>
        <taxon>Spermatophyta</taxon>
        <taxon>Magnoliopsida</taxon>
        <taxon>eudicotyledons</taxon>
        <taxon>Gunneridae</taxon>
        <taxon>Pentapetalae</taxon>
        <taxon>rosids</taxon>
        <taxon>malvids</taxon>
        <taxon>Brassicales</taxon>
        <taxon>Brassicaceae</taxon>
        <taxon>Brassiceae</taxon>
        <taxon>Eruca</taxon>
    </lineage>
</organism>
<proteinExistence type="predicted"/>
<dbReference type="EMBL" id="CAKOAT010056266">
    <property type="protein sequence ID" value="CAH8302082.1"/>
    <property type="molecule type" value="Genomic_DNA"/>
</dbReference>
<keyword evidence="4" id="KW-0507">mRNA processing</keyword>
<keyword evidence="5" id="KW-0677">Repeat</keyword>
<dbReference type="GO" id="GO:1990904">
    <property type="term" value="C:ribonucleoprotein complex"/>
    <property type="evidence" value="ECO:0007669"/>
    <property type="project" value="UniProtKB-KW"/>
</dbReference>
<evidence type="ECO:0000256" key="5">
    <source>
        <dbReference type="ARBA" id="ARBA00022737"/>
    </source>
</evidence>
<keyword evidence="9" id="KW-0687">Ribonucleoprotein</keyword>
<evidence type="ECO:0000256" key="10">
    <source>
        <dbReference type="PROSITE-ProRule" id="PRU00626"/>
    </source>
</evidence>
<dbReference type="PANTHER" id="PTHR31846">
    <property type="entry name" value="CRS1 / YHBY (CRM) DOMAIN-CONTAINING PROTEIN"/>
    <property type="match status" value="1"/>
</dbReference>
<keyword evidence="7" id="KW-0809">Transit peptide</keyword>
<evidence type="ECO:0000256" key="8">
    <source>
        <dbReference type="ARBA" id="ARBA00023187"/>
    </source>
</evidence>
<dbReference type="Proteomes" id="UP001642260">
    <property type="component" value="Unassembled WGS sequence"/>
</dbReference>
<evidence type="ECO:0000256" key="4">
    <source>
        <dbReference type="ARBA" id="ARBA00022664"/>
    </source>
</evidence>
<dbReference type="AlphaFoldDB" id="A0ABC8IV05"/>
<evidence type="ECO:0000313" key="13">
    <source>
        <dbReference type="Proteomes" id="UP001642260"/>
    </source>
</evidence>
<evidence type="ECO:0000256" key="1">
    <source>
        <dbReference type="ARBA" id="ARBA00004229"/>
    </source>
</evidence>
<evidence type="ECO:0000256" key="2">
    <source>
        <dbReference type="ARBA" id="ARBA00022528"/>
    </source>
</evidence>
<dbReference type="SUPFAM" id="SSF75471">
    <property type="entry name" value="YhbY-like"/>
    <property type="match status" value="1"/>
</dbReference>
<dbReference type="InterPro" id="IPR001890">
    <property type="entry name" value="RNA-binding_CRM"/>
</dbReference>
<dbReference type="Pfam" id="PF01985">
    <property type="entry name" value="CRS1_YhbY"/>
    <property type="match status" value="1"/>
</dbReference>
<dbReference type="InterPro" id="IPR045278">
    <property type="entry name" value="CRS1/CFM2/CFM3"/>
</dbReference>
<dbReference type="GO" id="GO:0006397">
    <property type="term" value="P:mRNA processing"/>
    <property type="evidence" value="ECO:0007669"/>
    <property type="project" value="UniProtKB-KW"/>
</dbReference>
<comment type="caution">
    <text evidence="12">The sequence shown here is derived from an EMBL/GenBank/DDBJ whole genome shotgun (WGS) entry which is preliminary data.</text>
</comment>
<dbReference type="Gene3D" id="3.30.110.60">
    <property type="entry name" value="YhbY-like"/>
    <property type="match status" value="1"/>
</dbReference>
<dbReference type="GO" id="GO:0009507">
    <property type="term" value="C:chloroplast"/>
    <property type="evidence" value="ECO:0007669"/>
    <property type="project" value="UniProtKB-SubCell"/>
</dbReference>
<keyword evidence="2" id="KW-0150">Chloroplast</keyword>
<name>A0ABC8IV05_ERUVS</name>
<evidence type="ECO:0000259" key="11">
    <source>
        <dbReference type="PROSITE" id="PS51295"/>
    </source>
</evidence>
<evidence type="ECO:0000256" key="9">
    <source>
        <dbReference type="ARBA" id="ARBA00023274"/>
    </source>
</evidence>
<comment type="subcellular location">
    <subcellularLocation>
        <location evidence="1">Plastid</location>
        <location evidence="1">Chloroplast</location>
    </subcellularLocation>
</comment>